<dbReference type="OrthoDB" id="4062651at2759"/>
<gene>
    <name evidence="18" type="ORF">FNV43_RR16756</name>
</gene>
<keyword evidence="6" id="KW-0732">Signal</keyword>
<comment type="subcellular location">
    <subcellularLocation>
        <location evidence="1">Membrane</location>
        <topology evidence="1">Single-pass membrane protein</topology>
    </subcellularLocation>
</comment>
<feature type="domain" description="Protein kinase" evidence="17">
    <location>
        <begin position="50"/>
        <end position="316"/>
    </location>
</feature>
<dbReference type="GO" id="GO:0004674">
    <property type="term" value="F:protein serine/threonine kinase activity"/>
    <property type="evidence" value="ECO:0007669"/>
    <property type="project" value="UniProtKB-KW"/>
</dbReference>
<dbReference type="InterPro" id="IPR017441">
    <property type="entry name" value="Protein_kinase_ATP_BS"/>
</dbReference>
<accession>A0A8K0MDW8</accession>
<keyword evidence="7" id="KW-0677">Repeat</keyword>
<keyword evidence="9" id="KW-0418">Kinase</keyword>
<evidence type="ECO:0000313" key="18">
    <source>
        <dbReference type="EMBL" id="KAF3442838.1"/>
    </source>
</evidence>
<keyword evidence="11" id="KW-1133">Transmembrane helix</keyword>
<comment type="caution">
    <text evidence="18">The sequence shown here is derived from an EMBL/GenBank/DDBJ whole genome shotgun (WGS) entry which is preliminary data.</text>
</comment>
<keyword evidence="2 16" id="KW-0723">Serine/threonine-protein kinase</keyword>
<reference evidence="18" key="1">
    <citation type="submission" date="2020-03" db="EMBL/GenBank/DDBJ databases">
        <title>A high-quality chromosome-level genome assembly of a woody plant with both climbing and erect habits, Rhamnella rubrinervis.</title>
        <authorList>
            <person name="Lu Z."/>
            <person name="Yang Y."/>
            <person name="Zhu X."/>
            <person name="Sun Y."/>
        </authorList>
    </citation>
    <scope>NUCLEOTIDE SEQUENCE</scope>
    <source>
        <strain evidence="18">BYM</strain>
        <tissue evidence="18">Leaf</tissue>
    </source>
</reference>
<evidence type="ECO:0000256" key="12">
    <source>
        <dbReference type="ARBA" id="ARBA00023136"/>
    </source>
</evidence>
<dbReference type="InterPro" id="IPR008271">
    <property type="entry name" value="Ser/Thr_kinase_AS"/>
</dbReference>
<dbReference type="InterPro" id="IPR011009">
    <property type="entry name" value="Kinase-like_dom_sf"/>
</dbReference>
<evidence type="ECO:0000256" key="7">
    <source>
        <dbReference type="ARBA" id="ARBA00022737"/>
    </source>
</evidence>
<dbReference type="Pfam" id="PF00069">
    <property type="entry name" value="Pkinase"/>
    <property type="match status" value="1"/>
</dbReference>
<keyword evidence="4" id="KW-0808">Transferase</keyword>
<dbReference type="FunFam" id="1.10.510.10:FF:000044">
    <property type="entry name" value="Putative LRR receptor-like serine/threonine-protein kinase"/>
    <property type="match status" value="1"/>
</dbReference>
<evidence type="ECO:0000256" key="14">
    <source>
        <dbReference type="ARBA" id="ARBA00023180"/>
    </source>
</evidence>
<evidence type="ECO:0000256" key="11">
    <source>
        <dbReference type="ARBA" id="ARBA00022989"/>
    </source>
</evidence>
<dbReference type="GO" id="GO:0005524">
    <property type="term" value="F:ATP binding"/>
    <property type="evidence" value="ECO:0007669"/>
    <property type="project" value="UniProtKB-UniRule"/>
</dbReference>
<dbReference type="PROSITE" id="PS00107">
    <property type="entry name" value="PROTEIN_KINASE_ATP"/>
    <property type="match status" value="1"/>
</dbReference>
<dbReference type="Proteomes" id="UP000796880">
    <property type="component" value="Unassembled WGS sequence"/>
</dbReference>
<evidence type="ECO:0000256" key="16">
    <source>
        <dbReference type="RuleBase" id="RU000304"/>
    </source>
</evidence>
<dbReference type="GO" id="GO:0016020">
    <property type="term" value="C:membrane"/>
    <property type="evidence" value="ECO:0007669"/>
    <property type="project" value="UniProtKB-SubCell"/>
</dbReference>
<dbReference type="Gene3D" id="1.10.510.10">
    <property type="entry name" value="Transferase(Phosphotransferase) domain 1"/>
    <property type="match status" value="1"/>
</dbReference>
<keyword evidence="3" id="KW-0597">Phosphoprotein</keyword>
<evidence type="ECO:0000256" key="10">
    <source>
        <dbReference type="ARBA" id="ARBA00022840"/>
    </source>
</evidence>
<evidence type="ECO:0000256" key="9">
    <source>
        <dbReference type="ARBA" id="ARBA00022777"/>
    </source>
</evidence>
<dbReference type="FunFam" id="3.30.200.20:FF:000421">
    <property type="entry name" value="Serine/threonine-protein kinase receptor"/>
    <property type="match status" value="1"/>
</dbReference>
<evidence type="ECO:0000259" key="17">
    <source>
        <dbReference type="PROSITE" id="PS50011"/>
    </source>
</evidence>
<keyword evidence="8 15" id="KW-0547">Nucleotide-binding</keyword>
<dbReference type="SMART" id="SM00220">
    <property type="entry name" value="S_TKc"/>
    <property type="match status" value="1"/>
</dbReference>
<evidence type="ECO:0000256" key="6">
    <source>
        <dbReference type="ARBA" id="ARBA00022729"/>
    </source>
</evidence>
<dbReference type="SUPFAM" id="SSF56112">
    <property type="entry name" value="Protein kinase-like (PK-like)"/>
    <property type="match status" value="1"/>
</dbReference>
<keyword evidence="19" id="KW-1185">Reference proteome</keyword>
<name>A0A8K0MDW8_9ROSA</name>
<dbReference type="Gene3D" id="3.30.200.20">
    <property type="entry name" value="Phosphorylase Kinase, domain 1"/>
    <property type="match status" value="1"/>
</dbReference>
<evidence type="ECO:0000256" key="5">
    <source>
        <dbReference type="ARBA" id="ARBA00022692"/>
    </source>
</evidence>
<dbReference type="InterPro" id="IPR052059">
    <property type="entry name" value="CR_Ser/Thr_kinase"/>
</dbReference>
<keyword evidence="5" id="KW-0812">Transmembrane</keyword>
<dbReference type="PROSITE" id="PS00108">
    <property type="entry name" value="PROTEIN_KINASE_ST"/>
    <property type="match status" value="1"/>
</dbReference>
<evidence type="ECO:0000256" key="2">
    <source>
        <dbReference type="ARBA" id="ARBA00022527"/>
    </source>
</evidence>
<evidence type="ECO:0000313" key="19">
    <source>
        <dbReference type="Proteomes" id="UP000796880"/>
    </source>
</evidence>
<evidence type="ECO:0000256" key="4">
    <source>
        <dbReference type="ARBA" id="ARBA00022679"/>
    </source>
</evidence>
<organism evidence="18 19">
    <name type="scientific">Rhamnella rubrinervis</name>
    <dbReference type="NCBI Taxonomy" id="2594499"/>
    <lineage>
        <taxon>Eukaryota</taxon>
        <taxon>Viridiplantae</taxon>
        <taxon>Streptophyta</taxon>
        <taxon>Embryophyta</taxon>
        <taxon>Tracheophyta</taxon>
        <taxon>Spermatophyta</taxon>
        <taxon>Magnoliopsida</taxon>
        <taxon>eudicotyledons</taxon>
        <taxon>Gunneridae</taxon>
        <taxon>Pentapetalae</taxon>
        <taxon>rosids</taxon>
        <taxon>fabids</taxon>
        <taxon>Rosales</taxon>
        <taxon>Rhamnaceae</taxon>
        <taxon>rhamnoid group</taxon>
        <taxon>Rhamneae</taxon>
        <taxon>Rhamnella</taxon>
    </lineage>
</organism>
<evidence type="ECO:0000256" key="3">
    <source>
        <dbReference type="ARBA" id="ARBA00022553"/>
    </source>
</evidence>
<proteinExistence type="inferred from homology"/>
<keyword evidence="14" id="KW-0325">Glycoprotein</keyword>
<dbReference type="CDD" id="cd14066">
    <property type="entry name" value="STKc_IRAK"/>
    <property type="match status" value="1"/>
</dbReference>
<keyword evidence="12" id="KW-0472">Membrane</keyword>
<protein>
    <recommendedName>
        <fullName evidence="17">Protein kinase domain-containing protein</fullName>
    </recommendedName>
</protein>
<keyword evidence="10 15" id="KW-0067">ATP-binding</keyword>
<dbReference type="PANTHER" id="PTHR47973">
    <property type="entry name" value="CYSTEINE-RICH RECEPTOR-LIKE PROTEIN KINASE 3"/>
    <property type="match status" value="1"/>
</dbReference>
<feature type="binding site" evidence="15">
    <location>
        <position position="78"/>
    </location>
    <ligand>
        <name>ATP</name>
        <dbReference type="ChEBI" id="CHEBI:30616"/>
    </ligand>
</feature>
<comment type="similarity">
    <text evidence="16">Belongs to the protein kinase superfamily.</text>
</comment>
<keyword evidence="13" id="KW-0675">Receptor</keyword>
<dbReference type="AlphaFoldDB" id="A0A8K0MDW8"/>
<dbReference type="EMBL" id="VOIH02000007">
    <property type="protein sequence ID" value="KAF3442838.1"/>
    <property type="molecule type" value="Genomic_DNA"/>
</dbReference>
<evidence type="ECO:0000256" key="13">
    <source>
        <dbReference type="ARBA" id="ARBA00023170"/>
    </source>
</evidence>
<evidence type="ECO:0000256" key="8">
    <source>
        <dbReference type="ARBA" id="ARBA00022741"/>
    </source>
</evidence>
<evidence type="ECO:0000256" key="15">
    <source>
        <dbReference type="PROSITE-ProRule" id="PRU10141"/>
    </source>
</evidence>
<evidence type="ECO:0000256" key="1">
    <source>
        <dbReference type="ARBA" id="ARBA00004167"/>
    </source>
</evidence>
<dbReference type="PROSITE" id="PS50011">
    <property type="entry name" value="PROTEIN_KINASE_DOM"/>
    <property type="match status" value="1"/>
</dbReference>
<sequence>MGNMKSSLACLDCFSSEREKVTETSTYDEQNQENFRVFSSNELKAATRGFHSSNKVGEGGFGCVFKGRLNDGTLVAVKVLSIELESMRGEREFVSELAALSQYRHENLVRLLGCCVEGASRYLVYDYMENNSLTQTFLGGEQSRKNFSWDARKAISLGVARGLAYLHEEVEPHIVHRDIKASNILVDKDFTPKLGDFGLSKILIDNKSHISTRVAGTLGYLAPEYAMSGRLTRKSDVYSFGVLLLEIVSGREVVVFDMEHGENYLVQKAWEAHSTNKHLQLVDPILEMNFPDNEAIQFIKVGLLCVQETARLRPLMSMAIKMLANEIDIQDIEISQPGLVSDLMEIKMRGNHSSQGVFSRGFTTVSSQGPTTSYF</sequence>
<dbReference type="InterPro" id="IPR000719">
    <property type="entry name" value="Prot_kinase_dom"/>
</dbReference>